<dbReference type="SUPFAM" id="SSF52743">
    <property type="entry name" value="Subtilisin-like"/>
    <property type="match status" value="1"/>
</dbReference>
<dbReference type="PROSITE" id="PS51892">
    <property type="entry name" value="SUBTILASE"/>
    <property type="match status" value="1"/>
</dbReference>
<dbReference type="Pfam" id="PF00082">
    <property type="entry name" value="Peptidase_S8"/>
    <property type="match status" value="1"/>
</dbReference>
<sequence length="234" mass="26096">MVTSDNDRQNIHISIIDSGIDVSKLALNCYVASSFNYWIDEKGHVDFKCAANCSNDHGTIIAIAIRHIHESVRFNSHNILDKDLKSDGRILISALKHAIEENPDIIHMSLGTSKLKYYLPLKILIRRACKNGIIIVSAASNTGKISFPSNFKDVVSVKGDGDINCNQYDFREGYFIASNNVMDIPNIKYIDNYENYRGTSMAAAYITGQIAKIKSERGGEARNIGVLLKRKINI</sequence>
<dbReference type="InterPro" id="IPR015500">
    <property type="entry name" value="Peptidase_S8_subtilisin-rel"/>
</dbReference>
<evidence type="ECO:0000313" key="8">
    <source>
        <dbReference type="Proteomes" id="UP000033163"/>
    </source>
</evidence>
<dbReference type="InterPro" id="IPR000209">
    <property type="entry name" value="Peptidase_S8/S53_dom"/>
</dbReference>
<name>A0A0E4CZK2_9BACL</name>
<dbReference type="PRINTS" id="PR00723">
    <property type="entry name" value="SUBTILISIN"/>
</dbReference>
<gene>
    <name evidence="7" type="ORF">PRIO_6327</name>
</gene>
<feature type="active site" description="Charge relay system" evidence="5">
    <location>
        <position position="17"/>
    </location>
</feature>
<keyword evidence="3 5" id="KW-0378">Hydrolase</keyword>
<keyword evidence="2 5" id="KW-0645">Protease</keyword>
<dbReference type="InterPro" id="IPR036852">
    <property type="entry name" value="Peptidase_S8/S53_dom_sf"/>
</dbReference>
<keyword evidence="4 5" id="KW-0720">Serine protease</keyword>
<evidence type="ECO:0000256" key="2">
    <source>
        <dbReference type="ARBA" id="ARBA00022670"/>
    </source>
</evidence>
<dbReference type="RefSeq" id="WP_052741550.1">
    <property type="nucleotide sequence ID" value="NZ_LN831776.1"/>
</dbReference>
<organism evidence="7 8">
    <name type="scientific">Paenibacillus riograndensis SBR5</name>
    <dbReference type="NCBI Taxonomy" id="1073571"/>
    <lineage>
        <taxon>Bacteria</taxon>
        <taxon>Bacillati</taxon>
        <taxon>Bacillota</taxon>
        <taxon>Bacilli</taxon>
        <taxon>Bacillales</taxon>
        <taxon>Paenibacillaceae</taxon>
        <taxon>Paenibacillus</taxon>
        <taxon>Paenibacillus sonchi group</taxon>
    </lineage>
</organism>
<dbReference type="Gene3D" id="3.40.50.200">
    <property type="entry name" value="Peptidase S8/S53 domain"/>
    <property type="match status" value="1"/>
</dbReference>
<evidence type="ECO:0000256" key="4">
    <source>
        <dbReference type="ARBA" id="ARBA00022825"/>
    </source>
</evidence>
<evidence type="ECO:0000259" key="6">
    <source>
        <dbReference type="Pfam" id="PF00082"/>
    </source>
</evidence>
<protein>
    <recommendedName>
        <fullName evidence="6">Peptidase S8/S53 domain-containing protein</fullName>
    </recommendedName>
</protein>
<dbReference type="GO" id="GO:0006508">
    <property type="term" value="P:proteolysis"/>
    <property type="evidence" value="ECO:0007669"/>
    <property type="project" value="UniProtKB-KW"/>
</dbReference>
<evidence type="ECO:0000256" key="3">
    <source>
        <dbReference type="ARBA" id="ARBA00022801"/>
    </source>
</evidence>
<evidence type="ECO:0000313" key="7">
    <source>
        <dbReference type="EMBL" id="CQR58674.1"/>
    </source>
</evidence>
<dbReference type="PANTHER" id="PTHR43806:SF11">
    <property type="entry name" value="CEREVISIN-RELATED"/>
    <property type="match status" value="1"/>
</dbReference>
<evidence type="ECO:0000256" key="1">
    <source>
        <dbReference type="ARBA" id="ARBA00011073"/>
    </source>
</evidence>
<dbReference type="Proteomes" id="UP000033163">
    <property type="component" value="Chromosome I"/>
</dbReference>
<reference evidence="8" key="1">
    <citation type="submission" date="2015-03" db="EMBL/GenBank/DDBJ databases">
        <authorList>
            <person name="Wibberg D."/>
        </authorList>
    </citation>
    <scope>NUCLEOTIDE SEQUENCE [LARGE SCALE GENOMIC DNA]</scope>
</reference>
<evidence type="ECO:0000256" key="5">
    <source>
        <dbReference type="PROSITE-ProRule" id="PRU01240"/>
    </source>
</evidence>
<dbReference type="HOGENOM" id="CLU_1198121_0_0_9"/>
<dbReference type="AlphaFoldDB" id="A0A0E4CZK2"/>
<dbReference type="KEGG" id="pri:PRIO_6327"/>
<dbReference type="EMBL" id="LN831776">
    <property type="protein sequence ID" value="CQR58674.1"/>
    <property type="molecule type" value="Genomic_DNA"/>
</dbReference>
<dbReference type="PATRIC" id="fig|1073571.4.peg.6761"/>
<feature type="domain" description="Peptidase S8/S53" evidence="6">
    <location>
        <begin position="9"/>
        <end position="217"/>
    </location>
</feature>
<dbReference type="PANTHER" id="PTHR43806">
    <property type="entry name" value="PEPTIDASE S8"/>
    <property type="match status" value="1"/>
</dbReference>
<proteinExistence type="inferred from homology"/>
<feature type="active site" description="Charge relay system" evidence="5">
    <location>
        <position position="57"/>
    </location>
</feature>
<dbReference type="GO" id="GO:0004252">
    <property type="term" value="F:serine-type endopeptidase activity"/>
    <property type="evidence" value="ECO:0007669"/>
    <property type="project" value="UniProtKB-UniRule"/>
</dbReference>
<feature type="active site" description="Charge relay system" evidence="5">
    <location>
        <position position="200"/>
    </location>
</feature>
<dbReference type="STRING" id="483937.AMQ84_22090"/>
<comment type="similarity">
    <text evidence="1 5">Belongs to the peptidase S8 family.</text>
</comment>
<dbReference type="InterPro" id="IPR050131">
    <property type="entry name" value="Peptidase_S8_subtilisin-like"/>
</dbReference>
<accession>A0A0E4CZK2</accession>